<dbReference type="EMBL" id="QXHD01000004">
    <property type="protein sequence ID" value="NEZ61118.1"/>
    <property type="molecule type" value="Genomic_DNA"/>
</dbReference>
<evidence type="ECO:0000313" key="1">
    <source>
        <dbReference type="EMBL" id="NEZ61118.1"/>
    </source>
</evidence>
<dbReference type="RefSeq" id="WP_163663087.1">
    <property type="nucleotide sequence ID" value="NZ_QXHD01000004.1"/>
</dbReference>
<proteinExistence type="predicted"/>
<gene>
    <name evidence="1" type="ORF">DXZ20_36890</name>
</gene>
<organism evidence="1 2">
    <name type="scientific">Adonisia turfae CCMR0081</name>
    <dbReference type="NCBI Taxonomy" id="2292702"/>
    <lineage>
        <taxon>Bacteria</taxon>
        <taxon>Bacillati</taxon>
        <taxon>Cyanobacteriota</taxon>
        <taxon>Adonisia</taxon>
        <taxon>Adonisia turfae</taxon>
    </lineage>
</organism>
<dbReference type="Proteomes" id="UP000481033">
    <property type="component" value="Unassembled WGS sequence"/>
</dbReference>
<evidence type="ECO:0000313" key="2">
    <source>
        <dbReference type="Proteomes" id="UP000481033"/>
    </source>
</evidence>
<reference evidence="1 2" key="1">
    <citation type="journal article" date="2020" name="Microb. Ecol.">
        <title>Ecogenomics of the Marine Benthic Filamentous Cyanobacterium Adonisia.</title>
        <authorList>
            <person name="Walter J.M."/>
            <person name="Coutinho F.H."/>
            <person name="Leomil L."/>
            <person name="Hargreaves P.I."/>
            <person name="Campeao M.E."/>
            <person name="Vieira V.V."/>
            <person name="Silva B.S."/>
            <person name="Fistarol G.O."/>
            <person name="Salomon P.S."/>
            <person name="Sawabe T."/>
            <person name="Mino S."/>
            <person name="Hosokawa M."/>
            <person name="Miyashita H."/>
            <person name="Maruyama F."/>
            <person name="van Verk M.C."/>
            <person name="Dutilh B.E."/>
            <person name="Thompson C.C."/>
            <person name="Thompson F.L."/>
        </authorList>
    </citation>
    <scope>NUCLEOTIDE SEQUENCE [LARGE SCALE GENOMIC DNA]</scope>
    <source>
        <strain evidence="1 2">CCMR0081</strain>
    </source>
</reference>
<accession>A0A6M0RY06</accession>
<protein>
    <submittedName>
        <fullName evidence="1">Uncharacterized protein</fullName>
    </submittedName>
</protein>
<comment type="caution">
    <text evidence="1">The sequence shown here is derived from an EMBL/GenBank/DDBJ whole genome shotgun (WGS) entry which is preliminary data.</text>
</comment>
<dbReference type="AlphaFoldDB" id="A0A6M0RY06"/>
<sequence length="172" mass="19937">MKVSIEHLYHFSCDRCQKWWAIGDFPWGSQAMLWCPWCGHENRLPEKPLTGDDFIDNQKVLNPSPGQIYRHYKHNPAAGKWHEYEVVVIVEAGQGFHASPAYFTAIHTESGSYHDILPATENSTTKHTGNKHWAFPELSEPHVCYKSTQDNSDKYWLRPLSMFTDKRFTLVS</sequence>
<keyword evidence="2" id="KW-1185">Reference proteome</keyword>
<name>A0A6M0RY06_9CYAN</name>